<organism evidence="2 3">
    <name type="scientific">Liparis tanakae</name>
    <name type="common">Tanaka's snailfish</name>
    <dbReference type="NCBI Taxonomy" id="230148"/>
    <lineage>
        <taxon>Eukaryota</taxon>
        <taxon>Metazoa</taxon>
        <taxon>Chordata</taxon>
        <taxon>Craniata</taxon>
        <taxon>Vertebrata</taxon>
        <taxon>Euteleostomi</taxon>
        <taxon>Actinopterygii</taxon>
        <taxon>Neopterygii</taxon>
        <taxon>Teleostei</taxon>
        <taxon>Neoteleostei</taxon>
        <taxon>Acanthomorphata</taxon>
        <taxon>Eupercaria</taxon>
        <taxon>Perciformes</taxon>
        <taxon>Cottioidei</taxon>
        <taxon>Cottales</taxon>
        <taxon>Liparidae</taxon>
        <taxon>Liparis</taxon>
    </lineage>
</organism>
<accession>A0A4Z2HWR6</accession>
<dbReference type="Proteomes" id="UP000314294">
    <property type="component" value="Unassembled WGS sequence"/>
</dbReference>
<evidence type="ECO:0000313" key="2">
    <source>
        <dbReference type="EMBL" id="TNN70118.1"/>
    </source>
</evidence>
<sequence length="73" mass="8149">MLSARPMSQRTRKERPSPSSSCPCLRGTTEASLQAGNTFCSDESLLAISCRSPRQSAQRSFEKVWQVKREEDG</sequence>
<gene>
    <name evidence="2" type="ORF">EYF80_019618</name>
</gene>
<comment type="caution">
    <text evidence="2">The sequence shown here is derived from an EMBL/GenBank/DDBJ whole genome shotgun (WGS) entry which is preliminary data.</text>
</comment>
<protein>
    <submittedName>
        <fullName evidence="2">Uncharacterized protein</fullName>
    </submittedName>
</protein>
<reference evidence="2 3" key="1">
    <citation type="submission" date="2019-03" db="EMBL/GenBank/DDBJ databases">
        <title>First draft genome of Liparis tanakae, snailfish: a comprehensive survey of snailfish specific genes.</title>
        <authorList>
            <person name="Kim W."/>
            <person name="Song I."/>
            <person name="Jeong J.-H."/>
            <person name="Kim D."/>
            <person name="Kim S."/>
            <person name="Ryu S."/>
            <person name="Song J.Y."/>
            <person name="Lee S.K."/>
        </authorList>
    </citation>
    <scope>NUCLEOTIDE SEQUENCE [LARGE SCALE GENOMIC DNA]</scope>
    <source>
        <tissue evidence="2">Muscle</tissue>
    </source>
</reference>
<dbReference type="AlphaFoldDB" id="A0A4Z2HWR6"/>
<evidence type="ECO:0000256" key="1">
    <source>
        <dbReference type="SAM" id="MobiDB-lite"/>
    </source>
</evidence>
<evidence type="ECO:0000313" key="3">
    <source>
        <dbReference type="Proteomes" id="UP000314294"/>
    </source>
</evidence>
<proteinExistence type="predicted"/>
<keyword evidence="3" id="KW-1185">Reference proteome</keyword>
<feature type="region of interest" description="Disordered" evidence="1">
    <location>
        <begin position="1"/>
        <end position="25"/>
    </location>
</feature>
<dbReference type="EMBL" id="SRLO01000167">
    <property type="protein sequence ID" value="TNN70118.1"/>
    <property type="molecule type" value="Genomic_DNA"/>
</dbReference>
<name>A0A4Z2HWR6_9TELE</name>